<accession>A0AAN8N1F2</accession>
<reference evidence="1 2" key="1">
    <citation type="submission" date="2019-10" db="EMBL/GenBank/DDBJ databases">
        <authorList>
            <person name="Palmer J.M."/>
        </authorList>
    </citation>
    <scope>NUCLEOTIDE SEQUENCE [LARGE SCALE GENOMIC DNA]</scope>
    <source>
        <strain evidence="1 2">TWF718</strain>
    </source>
</reference>
<dbReference type="Proteomes" id="UP001313282">
    <property type="component" value="Unassembled WGS sequence"/>
</dbReference>
<evidence type="ECO:0000313" key="1">
    <source>
        <dbReference type="EMBL" id="KAK6344654.1"/>
    </source>
</evidence>
<sequence length="125" mass="13501">MRLDPLVIEALSSALRAEDEALDFQEIEQASALVLLFGEAQSPRVPQVLGTYRVTRLTNFGDGDPQHQFSVLSQRIHSAFGRSDYPQGLDASVSQVLGGASSGKNTVSYGDLASASQINRLRHIS</sequence>
<name>A0AAN8N1F2_9PEZI</name>
<proteinExistence type="predicted"/>
<dbReference type="EMBL" id="JAVHNR010000004">
    <property type="protein sequence ID" value="KAK6344654.1"/>
    <property type="molecule type" value="Genomic_DNA"/>
</dbReference>
<dbReference type="AlphaFoldDB" id="A0AAN8N1F2"/>
<keyword evidence="2" id="KW-1185">Reference proteome</keyword>
<gene>
    <name evidence="1" type="ORF">TWF718_006612</name>
</gene>
<evidence type="ECO:0000313" key="2">
    <source>
        <dbReference type="Proteomes" id="UP001313282"/>
    </source>
</evidence>
<protein>
    <submittedName>
        <fullName evidence="1">Uncharacterized protein</fullName>
    </submittedName>
</protein>
<organism evidence="1 2">
    <name type="scientific">Orbilia javanica</name>
    <dbReference type="NCBI Taxonomy" id="47235"/>
    <lineage>
        <taxon>Eukaryota</taxon>
        <taxon>Fungi</taxon>
        <taxon>Dikarya</taxon>
        <taxon>Ascomycota</taxon>
        <taxon>Pezizomycotina</taxon>
        <taxon>Orbiliomycetes</taxon>
        <taxon>Orbiliales</taxon>
        <taxon>Orbiliaceae</taxon>
        <taxon>Orbilia</taxon>
    </lineage>
</organism>
<comment type="caution">
    <text evidence="1">The sequence shown here is derived from an EMBL/GenBank/DDBJ whole genome shotgun (WGS) entry which is preliminary data.</text>
</comment>